<dbReference type="KEGG" id="abas:ACPOL_5335"/>
<protein>
    <submittedName>
        <fullName evidence="4">Hydrogenase transcriptional regulatory protein HoxA</fullName>
    </submittedName>
</protein>
<keyword evidence="1" id="KW-0597">Phosphoprotein</keyword>
<evidence type="ECO:0000259" key="3">
    <source>
        <dbReference type="PROSITE" id="PS51833"/>
    </source>
</evidence>
<keyword evidence="5" id="KW-1185">Reference proteome</keyword>
<dbReference type="SUPFAM" id="SSF109604">
    <property type="entry name" value="HD-domain/PDEase-like"/>
    <property type="match status" value="1"/>
</dbReference>
<dbReference type="PROSITE" id="PS50110">
    <property type="entry name" value="RESPONSE_REGULATORY"/>
    <property type="match status" value="1"/>
</dbReference>
<dbReference type="Gene3D" id="3.40.50.2300">
    <property type="match status" value="1"/>
</dbReference>
<dbReference type="PANTHER" id="PTHR33525">
    <property type="match status" value="1"/>
</dbReference>
<dbReference type="CDD" id="cd17569">
    <property type="entry name" value="REC_HupR-like"/>
    <property type="match status" value="1"/>
</dbReference>
<dbReference type="AlphaFoldDB" id="A0A2Z5G7E0"/>
<dbReference type="PROSITE" id="PS51833">
    <property type="entry name" value="HDOD"/>
    <property type="match status" value="1"/>
</dbReference>
<evidence type="ECO:0000313" key="4">
    <source>
        <dbReference type="EMBL" id="AXC14585.1"/>
    </source>
</evidence>
<dbReference type="InterPro" id="IPR001789">
    <property type="entry name" value="Sig_transdc_resp-reg_receiver"/>
</dbReference>
<dbReference type="PANTHER" id="PTHR33525:SF3">
    <property type="entry name" value="RIBONUCLEASE Y"/>
    <property type="match status" value="1"/>
</dbReference>
<feature type="modified residue" description="4-aspartylphosphate" evidence="1">
    <location>
        <position position="55"/>
    </location>
</feature>
<dbReference type="EMBL" id="CP030840">
    <property type="protein sequence ID" value="AXC14585.1"/>
    <property type="molecule type" value="Genomic_DNA"/>
</dbReference>
<dbReference type="SUPFAM" id="SSF52172">
    <property type="entry name" value="CheY-like"/>
    <property type="match status" value="1"/>
</dbReference>
<evidence type="ECO:0000259" key="2">
    <source>
        <dbReference type="PROSITE" id="PS50110"/>
    </source>
</evidence>
<sequence length="333" mass="36365">MMKKLLLVDDEPLVLTGLQRSLHSMLNEWTMVLAGSGDEALAAMEKGSFDVIVTDMRMPRMDGAVLLKEVRRRSPQTVRIALSGQCDRGTIMSAIDSTHQYLSKPCDVRQLKDTIQHALELRRQLESSSLTKVVSQLKNIPSLPSSYQAMLEEVARNEPRLGRLAALVSADMGMTAKCLQLVNSAFFGLRSQVSNPLQALSLLGLDRLKSLIFSSHIFSEFKTDLFDKQEMAWLWEHSFAVSVGAHNIAEMLHQPPTGIDNAGTAGLLHATGKLVLASCMGKEYKMALEMAAGTGISLAEAEREVIGCGHAQVGASLLGIWGLGRHRRSGRVA</sequence>
<dbReference type="InterPro" id="IPR011006">
    <property type="entry name" value="CheY-like_superfamily"/>
</dbReference>
<dbReference type="Gene3D" id="1.10.3210.10">
    <property type="entry name" value="Hypothetical protein af1432"/>
    <property type="match status" value="1"/>
</dbReference>
<dbReference type="Proteomes" id="UP000253606">
    <property type="component" value="Chromosome"/>
</dbReference>
<name>A0A2Z5G7E0_9BACT</name>
<reference evidence="4 5" key="1">
    <citation type="journal article" date="2018" name="Front. Microbiol.">
        <title>Hydrolytic Capabilities as a Key to Environmental Success: Chitinolytic and Cellulolytic Acidobacteria From Acidic Sub-arctic Soils and Boreal Peatlands.</title>
        <authorList>
            <person name="Belova S.E."/>
            <person name="Ravin N.V."/>
            <person name="Pankratov T.A."/>
            <person name="Rakitin A.L."/>
            <person name="Ivanova A.A."/>
            <person name="Beletsky A.V."/>
            <person name="Mardanov A.V."/>
            <person name="Sinninghe Damste J.S."/>
            <person name="Dedysh S.N."/>
        </authorList>
    </citation>
    <scope>NUCLEOTIDE SEQUENCE [LARGE SCALE GENOMIC DNA]</scope>
    <source>
        <strain evidence="4 5">SBC82</strain>
    </source>
</reference>
<organism evidence="4 5">
    <name type="scientific">Acidisarcina polymorpha</name>
    <dbReference type="NCBI Taxonomy" id="2211140"/>
    <lineage>
        <taxon>Bacteria</taxon>
        <taxon>Pseudomonadati</taxon>
        <taxon>Acidobacteriota</taxon>
        <taxon>Terriglobia</taxon>
        <taxon>Terriglobales</taxon>
        <taxon>Acidobacteriaceae</taxon>
        <taxon>Acidisarcina</taxon>
    </lineage>
</organism>
<gene>
    <name evidence="4" type="ORF">ACPOL_5335</name>
</gene>
<dbReference type="RefSeq" id="WP_161557547.1">
    <property type="nucleotide sequence ID" value="NZ_CP030840.1"/>
</dbReference>
<evidence type="ECO:0000313" key="5">
    <source>
        <dbReference type="Proteomes" id="UP000253606"/>
    </source>
</evidence>
<accession>A0A2Z5G7E0</accession>
<dbReference type="InterPro" id="IPR013976">
    <property type="entry name" value="HDOD"/>
</dbReference>
<dbReference type="Pfam" id="PF00072">
    <property type="entry name" value="Response_reg"/>
    <property type="match status" value="1"/>
</dbReference>
<feature type="domain" description="HDOD" evidence="3">
    <location>
        <begin position="140"/>
        <end position="333"/>
    </location>
</feature>
<dbReference type="GO" id="GO:0000160">
    <property type="term" value="P:phosphorelay signal transduction system"/>
    <property type="evidence" value="ECO:0007669"/>
    <property type="project" value="InterPro"/>
</dbReference>
<feature type="domain" description="Response regulatory" evidence="2">
    <location>
        <begin position="4"/>
        <end position="119"/>
    </location>
</feature>
<dbReference type="InterPro" id="IPR052340">
    <property type="entry name" value="RNase_Y/CdgJ"/>
</dbReference>
<proteinExistence type="predicted"/>
<keyword evidence="4" id="KW-0371">Homeobox</keyword>
<evidence type="ECO:0000256" key="1">
    <source>
        <dbReference type="PROSITE-ProRule" id="PRU00169"/>
    </source>
</evidence>
<dbReference type="SMART" id="SM00448">
    <property type="entry name" value="REC"/>
    <property type="match status" value="1"/>
</dbReference>
<dbReference type="GO" id="GO:0003677">
    <property type="term" value="F:DNA binding"/>
    <property type="evidence" value="ECO:0007669"/>
    <property type="project" value="UniProtKB-KW"/>
</dbReference>
<dbReference type="Pfam" id="PF08668">
    <property type="entry name" value="HDOD"/>
    <property type="match status" value="1"/>
</dbReference>